<proteinExistence type="predicted"/>
<dbReference type="PANTHER" id="PTHR46880">
    <property type="entry name" value="RAS-ASSOCIATING DOMAIN-CONTAINING PROTEIN"/>
    <property type="match status" value="1"/>
</dbReference>
<protein>
    <recommendedName>
        <fullName evidence="3">DUF4371 domain-containing protein</fullName>
    </recommendedName>
</protein>
<evidence type="ECO:0008006" key="3">
    <source>
        <dbReference type="Google" id="ProtNLM"/>
    </source>
</evidence>
<evidence type="ECO:0000313" key="2">
    <source>
        <dbReference type="Proteomes" id="UP001558613"/>
    </source>
</evidence>
<dbReference type="Proteomes" id="UP001558613">
    <property type="component" value="Unassembled WGS sequence"/>
</dbReference>
<keyword evidence="2" id="KW-1185">Reference proteome</keyword>
<name>A0ABR3MGI0_9TELE</name>
<dbReference type="EMBL" id="JAYMGO010000012">
    <property type="protein sequence ID" value="KAL1264184.1"/>
    <property type="molecule type" value="Genomic_DNA"/>
</dbReference>
<gene>
    <name evidence="1" type="ORF">QQF64_004539</name>
</gene>
<dbReference type="PANTHER" id="PTHR46880:SF8">
    <property type="entry name" value="E3 SUMO-PROTEIN LIGASE KIAA1586"/>
    <property type="match status" value="1"/>
</dbReference>
<accession>A0ABR3MGI0</accession>
<reference evidence="1 2" key="1">
    <citation type="submission" date="2023-09" db="EMBL/GenBank/DDBJ databases">
        <authorList>
            <person name="Wang M."/>
        </authorList>
    </citation>
    <scope>NUCLEOTIDE SEQUENCE [LARGE SCALE GENOMIC DNA]</scope>
    <source>
        <strain evidence="1">GT-2023</strain>
        <tissue evidence="1">Liver</tissue>
    </source>
</reference>
<comment type="caution">
    <text evidence="1">The sequence shown here is derived from an EMBL/GenBank/DDBJ whole genome shotgun (WGS) entry which is preliminary data.</text>
</comment>
<organism evidence="1 2">
    <name type="scientific">Cirrhinus molitorella</name>
    <name type="common">mud carp</name>
    <dbReference type="NCBI Taxonomy" id="172907"/>
    <lineage>
        <taxon>Eukaryota</taxon>
        <taxon>Metazoa</taxon>
        <taxon>Chordata</taxon>
        <taxon>Craniata</taxon>
        <taxon>Vertebrata</taxon>
        <taxon>Euteleostomi</taxon>
        <taxon>Actinopterygii</taxon>
        <taxon>Neopterygii</taxon>
        <taxon>Teleostei</taxon>
        <taxon>Ostariophysi</taxon>
        <taxon>Cypriniformes</taxon>
        <taxon>Cyprinidae</taxon>
        <taxon>Labeoninae</taxon>
        <taxon>Labeonini</taxon>
        <taxon>Cirrhinus</taxon>
    </lineage>
</organism>
<evidence type="ECO:0000313" key="1">
    <source>
        <dbReference type="EMBL" id="KAL1264184.1"/>
    </source>
</evidence>
<sequence>MKRKQTQITLFQCFHKPVHEATATSCDTAAAGQTSNVTAENETDEADVIETLPSCAVCSATKSTGILTEKRVSISDEWVYFKIQASNANRSTSLASLRNKIRRHETSRAHEIAYELTEKSGQDLLGNLMRTVSETVLAETDAVFRTAYYLAKMNRPFTDHDNLIELQEKNGVNMGTSLHSSKLSVLIDEATSLSHKSAMIVNLKASVDGATPEFVFLELVELESQRAEDIEDALLNCLDSAGFSEEWLQNNWVSFVSDGASVMLGKKSGVATRLTARYPNLFTQHCMNHRLELAVSDAVDEVQAVNHFKAFMEKIHNLYSQSNKNSREQTIF</sequence>